<sequence>MSLEYFNLLIFIGLYCFVFLEFQNLMIKFKSAFIILKHLVE</sequence>
<evidence type="ECO:0000256" key="1">
    <source>
        <dbReference type="SAM" id="Phobius"/>
    </source>
</evidence>
<comment type="caution">
    <text evidence="2">The sequence shown here is derived from an EMBL/GenBank/DDBJ whole genome shotgun (WGS) entry which is preliminary data.</text>
</comment>
<gene>
    <name evidence="2" type="ORF">BC751_1369</name>
</gene>
<protein>
    <submittedName>
        <fullName evidence="2">Uncharacterized protein</fullName>
    </submittedName>
</protein>
<dbReference type="EMBL" id="SGXG01000001">
    <property type="protein sequence ID" value="RZS95824.1"/>
    <property type="molecule type" value="Genomic_DNA"/>
</dbReference>
<keyword evidence="1" id="KW-0472">Membrane</keyword>
<reference evidence="2 3" key="1">
    <citation type="submission" date="2019-02" db="EMBL/GenBank/DDBJ databases">
        <title>Genomic Encyclopedia of Archaeal and Bacterial Type Strains, Phase II (KMG-II): from individual species to whole genera.</title>
        <authorList>
            <person name="Goeker M."/>
        </authorList>
    </citation>
    <scope>NUCLEOTIDE SEQUENCE [LARGE SCALE GENOMIC DNA]</scope>
    <source>
        <strain evidence="2 3">DSM 21411</strain>
    </source>
</reference>
<feature type="transmembrane region" description="Helical" evidence="1">
    <location>
        <begin position="6"/>
        <end position="27"/>
    </location>
</feature>
<proteinExistence type="predicted"/>
<organism evidence="2 3">
    <name type="scientific">Cecembia calidifontis</name>
    <dbReference type="NCBI Taxonomy" id="1187080"/>
    <lineage>
        <taxon>Bacteria</taxon>
        <taxon>Pseudomonadati</taxon>
        <taxon>Bacteroidota</taxon>
        <taxon>Cytophagia</taxon>
        <taxon>Cytophagales</taxon>
        <taxon>Cyclobacteriaceae</taxon>
        <taxon>Cecembia</taxon>
    </lineage>
</organism>
<dbReference type="Proteomes" id="UP000292209">
    <property type="component" value="Unassembled WGS sequence"/>
</dbReference>
<keyword evidence="3" id="KW-1185">Reference proteome</keyword>
<dbReference type="AlphaFoldDB" id="A0A4Q7P714"/>
<evidence type="ECO:0000313" key="3">
    <source>
        <dbReference type="Proteomes" id="UP000292209"/>
    </source>
</evidence>
<evidence type="ECO:0000313" key="2">
    <source>
        <dbReference type="EMBL" id="RZS95824.1"/>
    </source>
</evidence>
<accession>A0A4Q7P714</accession>
<name>A0A4Q7P714_9BACT</name>
<keyword evidence="1" id="KW-0812">Transmembrane</keyword>
<keyword evidence="1" id="KW-1133">Transmembrane helix</keyword>